<organism evidence="2 3">
    <name type="scientific">Caldanaerobacter subterraneus</name>
    <dbReference type="NCBI Taxonomy" id="911092"/>
    <lineage>
        <taxon>Bacteria</taxon>
        <taxon>Bacillati</taxon>
        <taxon>Bacillota</taxon>
        <taxon>Clostridia</taxon>
        <taxon>Thermoanaerobacterales</taxon>
        <taxon>Thermoanaerobacteraceae</taxon>
        <taxon>Caldanaerobacter</taxon>
    </lineage>
</organism>
<accession>A0A4R2JDD4</accession>
<gene>
    <name evidence="2" type="ORF">EV203_13212</name>
</gene>
<reference evidence="2 3" key="1">
    <citation type="submission" date="2019-03" db="EMBL/GenBank/DDBJ databases">
        <title>Genomic Encyclopedia of Type Strains, Phase IV (KMG-IV): sequencing the most valuable type-strain genomes for metagenomic binning, comparative biology and taxonomic classification.</title>
        <authorList>
            <person name="Goeker M."/>
        </authorList>
    </citation>
    <scope>NUCLEOTIDE SEQUENCE [LARGE SCALE GENOMIC DNA]</scope>
    <source>
        <strain evidence="2 3">DSM 13054</strain>
    </source>
</reference>
<dbReference type="SUPFAM" id="SSF54106">
    <property type="entry name" value="LysM domain"/>
    <property type="match status" value="1"/>
</dbReference>
<dbReference type="PROSITE" id="PS51782">
    <property type="entry name" value="LYSM"/>
    <property type="match status" value="1"/>
</dbReference>
<dbReference type="RefSeq" id="WP_132040745.1">
    <property type="nucleotide sequence ID" value="NZ_SLWU01000032.1"/>
</dbReference>
<evidence type="ECO:0000259" key="1">
    <source>
        <dbReference type="PROSITE" id="PS51782"/>
    </source>
</evidence>
<dbReference type="Pfam" id="PF01476">
    <property type="entry name" value="LysM"/>
    <property type="match status" value="1"/>
</dbReference>
<evidence type="ECO:0000313" key="3">
    <source>
        <dbReference type="Proteomes" id="UP000294886"/>
    </source>
</evidence>
<dbReference type="Gene3D" id="3.10.350.10">
    <property type="entry name" value="LysM domain"/>
    <property type="match status" value="1"/>
</dbReference>
<name>A0A4R2JDD4_9THEO</name>
<dbReference type="EMBL" id="SLWU01000032">
    <property type="protein sequence ID" value="TCO56517.1"/>
    <property type="molecule type" value="Genomic_DNA"/>
</dbReference>
<evidence type="ECO:0000313" key="2">
    <source>
        <dbReference type="EMBL" id="TCO56517.1"/>
    </source>
</evidence>
<feature type="domain" description="LysM" evidence="1">
    <location>
        <begin position="461"/>
        <end position="504"/>
    </location>
</feature>
<dbReference type="InterPro" id="IPR024300">
    <property type="entry name" value="SipL_SPOCS_dom"/>
</dbReference>
<dbReference type="CDD" id="cd00118">
    <property type="entry name" value="LysM"/>
    <property type="match status" value="1"/>
</dbReference>
<dbReference type="InterPro" id="IPR018392">
    <property type="entry name" value="LysM"/>
</dbReference>
<comment type="caution">
    <text evidence="2">The sequence shown here is derived from an EMBL/GenBank/DDBJ whole genome shotgun (WGS) entry which is preliminary data.</text>
</comment>
<dbReference type="Proteomes" id="UP000294886">
    <property type="component" value="Unassembled WGS sequence"/>
</dbReference>
<dbReference type="Pfam" id="PF12673">
    <property type="entry name" value="SipL"/>
    <property type="match status" value="3"/>
</dbReference>
<dbReference type="AlphaFoldDB" id="A0A4R2JDD4"/>
<protein>
    <submittedName>
        <fullName evidence="2">Uncharacterized protein DUF3794</fullName>
    </submittedName>
</protein>
<proteinExistence type="predicted"/>
<dbReference type="SMART" id="SM00257">
    <property type="entry name" value="LysM"/>
    <property type="match status" value="1"/>
</dbReference>
<sequence length="508" mass="57901">MPQVYKDILEFDVVAGSYNTEFLVEGDIIVPENDPDILTILAVNPRSYIGEVFVTSGKVQFEGKLNLELIYISEKDGEIESIEKEVDYSHSIEDEAIDKRSRCLARVSVENIDYRLVNSRKVNVKAVVRIQSRLLVSDKREVVIGGEEALALQTLKKRVKLVHTVGQNTGEVFVKEKVKVGDEDRPIKKVIKKEVKVVPEEVKLSENKVIVQGKVQCRILYVSEENEVKSLDATLNYANFIDVPGTLSYMKANTYEDVINVDVTVTQDEKGENRLVDVEVTLKVRVEVLEEEEREIPVDAYGIEKYVEPLKENIKVLGDIKSFSSQFMVKTEVELPSVVRKVLEIFALPIVSDYALDGDKLILEGILNYTLLYVSEDGGIKGYRDEYPFRTFVEIEGEVGEVLTEVSTAYVSYEINSLKELEFKFAIDSCVEVLTEKEMTLIYDLKEIEMPRGEEVRHSIIIYMVQKGESLWDIAKRYRVNVEDLITANDLKEDKVFEGEKLIIPVKR</sequence>
<dbReference type="InterPro" id="IPR036779">
    <property type="entry name" value="LysM_dom_sf"/>
</dbReference>